<gene>
    <name evidence="2" type="ORF">PLANPX_4573</name>
</gene>
<organism evidence="2 3">
    <name type="scientific">Lacipirellula parvula</name>
    <dbReference type="NCBI Taxonomy" id="2650471"/>
    <lineage>
        <taxon>Bacteria</taxon>
        <taxon>Pseudomonadati</taxon>
        <taxon>Planctomycetota</taxon>
        <taxon>Planctomycetia</taxon>
        <taxon>Pirellulales</taxon>
        <taxon>Lacipirellulaceae</taxon>
        <taxon>Lacipirellula</taxon>
    </lineage>
</organism>
<evidence type="ECO:0000313" key="2">
    <source>
        <dbReference type="EMBL" id="BBO34961.1"/>
    </source>
</evidence>
<dbReference type="Proteomes" id="UP000326837">
    <property type="component" value="Chromosome"/>
</dbReference>
<accession>A0A5K7XIZ1</accession>
<evidence type="ECO:0000256" key="1">
    <source>
        <dbReference type="SAM" id="MobiDB-lite"/>
    </source>
</evidence>
<evidence type="ECO:0000313" key="3">
    <source>
        <dbReference type="Proteomes" id="UP000326837"/>
    </source>
</evidence>
<reference evidence="3" key="1">
    <citation type="submission" date="2019-10" db="EMBL/GenBank/DDBJ databases">
        <title>Lacipirellula parvula gen. nov., sp. nov., representing a lineage of planctomycetes widespread in freshwater anoxic habitats, and description of the family Lacipirellulaceae.</title>
        <authorList>
            <person name="Dedysh S.N."/>
            <person name="Kulichevskaya I.S."/>
            <person name="Beletsky A.V."/>
            <person name="Rakitin A.L."/>
            <person name="Mardanov A.V."/>
            <person name="Ivanova A.A."/>
            <person name="Saltykova V.X."/>
            <person name="Rijpstra W.I.C."/>
            <person name="Sinninghe Damste J.S."/>
            <person name="Ravin N.V."/>
        </authorList>
    </citation>
    <scope>NUCLEOTIDE SEQUENCE [LARGE SCALE GENOMIC DNA]</scope>
    <source>
        <strain evidence="3">PX69</strain>
    </source>
</reference>
<proteinExistence type="predicted"/>
<dbReference type="AlphaFoldDB" id="A0A5K7XIZ1"/>
<sequence length="50" mass="5360">MRTTGQGRGAKTAHRFMIPPPNQTRPLAPGSSNRERAASHPMASRPIPPA</sequence>
<dbReference type="EMBL" id="AP021861">
    <property type="protein sequence ID" value="BBO34961.1"/>
    <property type="molecule type" value="Genomic_DNA"/>
</dbReference>
<protein>
    <submittedName>
        <fullName evidence="2">Uncharacterized protein</fullName>
    </submittedName>
</protein>
<keyword evidence="3" id="KW-1185">Reference proteome</keyword>
<feature type="region of interest" description="Disordered" evidence="1">
    <location>
        <begin position="1"/>
        <end position="50"/>
    </location>
</feature>
<dbReference type="KEGG" id="lpav:PLANPX_4573"/>
<name>A0A5K7XIZ1_9BACT</name>